<evidence type="ECO:0000256" key="1">
    <source>
        <dbReference type="SAM" id="MobiDB-lite"/>
    </source>
</evidence>
<name>A0A9Q0NAY9_9DIPT</name>
<dbReference type="Proteomes" id="UP001151699">
    <property type="component" value="Chromosome A"/>
</dbReference>
<evidence type="ECO:0000313" key="3">
    <source>
        <dbReference type="Proteomes" id="UP001151699"/>
    </source>
</evidence>
<accession>A0A9Q0NAY9</accession>
<reference evidence="2" key="1">
    <citation type="submission" date="2022-07" db="EMBL/GenBank/DDBJ databases">
        <authorList>
            <person name="Trinca V."/>
            <person name="Uliana J.V.C."/>
            <person name="Torres T.T."/>
            <person name="Ward R.J."/>
            <person name="Monesi N."/>
        </authorList>
    </citation>
    <scope>NUCLEOTIDE SEQUENCE</scope>
    <source>
        <strain evidence="2">HSMRA1968</strain>
        <tissue evidence="2">Whole embryos</tissue>
    </source>
</reference>
<feature type="region of interest" description="Disordered" evidence="1">
    <location>
        <begin position="1"/>
        <end position="29"/>
    </location>
</feature>
<keyword evidence="3" id="KW-1185">Reference proteome</keyword>
<gene>
    <name evidence="2" type="ORF">Bhyg_01800</name>
</gene>
<protein>
    <submittedName>
        <fullName evidence="2">Uncharacterized protein</fullName>
    </submittedName>
</protein>
<comment type="caution">
    <text evidence="2">The sequence shown here is derived from an EMBL/GenBank/DDBJ whole genome shotgun (WGS) entry which is preliminary data.</text>
</comment>
<evidence type="ECO:0000313" key="2">
    <source>
        <dbReference type="EMBL" id="KAJ6646587.1"/>
    </source>
</evidence>
<dbReference type="EMBL" id="WJQU01000001">
    <property type="protein sequence ID" value="KAJ6646587.1"/>
    <property type="molecule type" value="Genomic_DNA"/>
</dbReference>
<sequence>MSDLIKSMNLTQSQSSSTKRKKRALQTDEKVHVGMDEPVLLSKRLKMKVVKPIVKRGSKRSTTLTKWPSFNGVTVQYSPKIWDIFERFQKFSNRKILSKSTSSLLDHGIKVVENISQKNSFVPEKNNVPEDDSKYKIKEELLPLDSSNTRAEDLDEASIGGDTKRRCVEVVDYDEKLQSDDRFIAKAPSAFKPKCLNFDDIEN</sequence>
<organism evidence="2 3">
    <name type="scientific">Pseudolycoriella hygida</name>
    <dbReference type="NCBI Taxonomy" id="35572"/>
    <lineage>
        <taxon>Eukaryota</taxon>
        <taxon>Metazoa</taxon>
        <taxon>Ecdysozoa</taxon>
        <taxon>Arthropoda</taxon>
        <taxon>Hexapoda</taxon>
        <taxon>Insecta</taxon>
        <taxon>Pterygota</taxon>
        <taxon>Neoptera</taxon>
        <taxon>Endopterygota</taxon>
        <taxon>Diptera</taxon>
        <taxon>Nematocera</taxon>
        <taxon>Sciaroidea</taxon>
        <taxon>Sciaridae</taxon>
        <taxon>Pseudolycoriella</taxon>
    </lineage>
</organism>
<dbReference type="AlphaFoldDB" id="A0A9Q0NAY9"/>
<proteinExistence type="predicted"/>